<accession>F0F187</accession>
<evidence type="ECO:0000313" key="2">
    <source>
        <dbReference type="Proteomes" id="UP000004088"/>
    </source>
</evidence>
<keyword evidence="2" id="KW-1185">Reference proteome</keyword>
<evidence type="ECO:0000313" key="1">
    <source>
        <dbReference type="EMBL" id="EGC16675.1"/>
    </source>
</evidence>
<dbReference type="HOGENOM" id="CLU_2879899_0_0_4"/>
<reference evidence="1 2" key="1">
    <citation type="submission" date="2011-01" db="EMBL/GenBank/DDBJ databases">
        <authorList>
            <person name="Muzny D."/>
            <person name="Qin X."/>
            <person name="Deng J."/>
            <person name="Jiang H."/>
            <person name="Liu Y."/>
            <person name="Qu J."/>
            <person name="Song X.-Z."/>
            <person name="Zhang L."/>
            <person name="Thornton R."/>
            <person name="Coyle M."/>
            <person name="Francisco L."/>
            <person name="Jackson L."/>
            <person name="Javaid M."/>
            <person name="Korchina V."/>
            <person name="Kovar C."/>
            <person name="Mata R."/>
            <person name="Mathew T."/>
            <person name="Ngo R."/>
            <person name="Nguyen L."/>
            <person name="Nguyen N."/>
            <person name="Okwuonu G."/>
            <person name="Ongeri F."/>
            <person name="Pham C."/>
            <person name="Simmons D."/>
            <person name="Wilczek-Boney K."/>
            <person name="Hale W."/>
            <person name="Jakkamsetti A."/>
            <person name="Pham P."/>
            <person name="Ruth R."/>
            <person name="San Lucas F."/>
            <person name="Warren J."/>
            <person name="Zhang J."/>
            <person name="Zhao Z."/>
            <person name="Zhou C."/>
            <person name="Zhu D."/>
            <person name="Lee S."/>
            <person name="Bess C."/>
            <person name="Blankenburg K."/>
            <person name="Forbes L."/>
            <person name="Fu Q."/>
            <person name="Gubbala S."/>
            <person name="Hirani K."/>
            <person name="Jayaseelan J.C."/>
            <person name="Lara F."/>
            <person name="Munidasa M."/>
            <person name="Palculict T."/>
            <person name="Patil S."/>
            <person name="Pu L.-L."/>
            <person name="Saada N."/>
            <person name="Tang L."/>
            <person name="Weissenberger G."/>
            <person name="Zhu Y."/>
            <person name="Hemphill L."/>
            <person name="Shang Y."/>
            <person name="Youmans B."/>
            <person name="Ayvaz T."/>
            <person name="Ross M."/>
            <person name="Santibanez J."/>
            <person name="Aqrawi P."/>
            <person name="Gross S."/>
            <person name="Joshi V."/>
            <person name="Fowler G."/>
            <person name="Nazareth L."/>
            <person name="Reid J."/>
            <person name="Worley K."/>
            <person name="Petrosino J."/>
            <person name="Highlander S."/>
            <person name="Gibbs R."/>
        </authorList>
    </citation>
    <scope>NUCLEOTIDE SEQUENCE [LARGE SCALE GENOMIC DNA]</scope>
    <source>
        <strain evidence="1 2">ATCC 33394</strain>
    </source>
</reference>
<dbReference type="Proteomes" id="UP000004088">
    <property type="component" value="Unassembled WGS sequence"/>
</dbReference>
<organism evidence="1 2">
    <name type="scientific">Kingella denitrificans ATCC 33394</name>
    <dbReference type="NCBI Taxonomy" id="888741"/>
    <lineage>
        <taxon>Bacteria</taxon>
        <taxon>Pseudomonadati</taxon>
        <taxon>Pseudomonadota</taxon>
        <taxon>Betaproteobacteria</taxon>
        <taxon>Neisseriales</taxon>
        <taxon>Neisseriaceae</taxon>
        <taxon>Kingella</taxon>
    </lineage>
</organism>
<dbReference type="STRING" id="888741.HMPREF9098_1872"/>
<gene>
    <name evidence="1" type="ORF">HMPREF9098_1872</name>
</gene>
<dbReference type="AlphaFoldDB" id="F0F187"/>
<protein>
    <submittedName>
        <fullName evidence="1">Uncharacterized protein</fullName>
    </submittedName>
</protein>
<comment type="caution">
    <text evidence="1">The sequence shown here is derived from an EMBL/GenBank/DDBJ whole genome shotgun (WGS) entry which is preliminary data.</text>
</comment>
<name>F0F187_9NEIS</name>
<dbReference type="EMBL" id="AEWV01000039">
    <property type="protein sequence ID" value="EGC16675.1"/>
    <property type="molecule type" value="Genomic_DNA"/>
</dbReference>
<proteinExistence type="predicted"/>
<sequence length="63" mass="7075">MDGLTDKAVRIKKQPALLNGKCRLLSDWAGDFCGRLVCWLFFCLCKQFLRAAGCRLLCYALCG</sequence>